<feature type="non-terminal residue" evidence="1">
    <location>
        <position position="1"/>
    </location>
</feature>
<gene>
    <name evidence="1" type="ORF">VCHENC02_1135C</name>
</gene>
<evidence type="ECO:0000313" key="2">
    <source>
        <dbReference type="Proteomes" id="UP000008367"/>
    </source>
</evidence>
<evidence type="ECO:0000313" key="1">
    <source>
        <dbReference type="EMBL" id="EKM33409.1"/>
    </source>
</evidence>
<name>A0A454D416_VIBHA</name>
<dbReference type="AlphaFoldDB" id="A0A454D416"/>
<dbReference type="Proteomes" id="UP000008367">
    <property type="component" value="Unassembled WGS sequence"/>
</dbReference>
<protein>
    <submittedName>
        <fullName evidence="1">PTS HPr component phosphorylation site family protein</fullName>
    </submittedName>
</protein>
<dbReference type="EMBL" id="AJSR01000292">
    <property type="protein sequence ID" value="EKM33409.1"/>
    <property type="molecule type" value="Genomic_DNA"/>
</dbReference>
<accession>A0A454D416</accession>
<sequence length="28" mass="3451">RFNPLSWWRYFTHRNFSALFRNSDDCGG</sequence>
<comment type="caution">
    <text evidence="1">The sequence shown here is derived from an EMBL/GenBank/DDBJ whole genome shotgun (WGS) entry which is preliminary data.</text>
</comment>
<proteinExistence type="predicted"/>
<reference evidence="1 2" key="1">
    <citation type="submission" date="2012-10" db="EMBL/GenBank/DDBJ databases">
        <title>Genome sequence of Vibrio Cholerae HENC-02.</title>
        <authorList>
            <person name="Eppinger M."/>
            <person name="Hasan N.A."/>
            <person name="Sengamalay N."/>
            <person name="Hine E."/>
            <person name="Su Q."/>
            <person name="Daugherty S.C."/>
            <person name="Young S."/>
            <person name="Sadzewicz L."/>
            <person name="Tallon L."/>
            <person name="Cebula T.A."/>
            <person name="Ravel J."/>
            <person name="Colwell R.R."/>
        </authorList>
    </citation>
    <scope>NUCLEOTIDE SEQUENCE [LARGE SCALE GENOMIC DNA]</scope>
    <source>
        <strain evidence="1 2">HENC-02</strain>
    </source>
</reference>
<organism evidence="1 2">
    <name type="scientific">Vibrio harveyi</name>
    <name type="common">Beneckea harveyi</name>
    <dbReference type="NCBI Taxonomy" id="669"/>
    <lineage>
        <taxon>Bacteria</taxon>
        <taxon>Pseudomonadati</taxon>
        <taxon>Pseudomonadota</taxon>
        <taxon>Gammaproteobacteria</taxon>
        <taxon>Vibrionales</taxon>
        <taxon>Vibrionaceae</taxon>
        <taxon>Vibrio</taxon>
    </lineage>
</organism>